<evidence type="ECO:0000256" key="1">
    <source>
        <dbReference type="ARBA" id="ARBA00010169"/>
    </source>
</evidence>
<name>A0ABW3H805_9SPHN</name>
<sequence>MSDVALLWVTFASRAEAERVAETVLAERLAACANILNGCTSIYRWQGEVHRGEEVPALFKTTPMLARRLRDRIAALHGYELPVIETWPAAAGDAVYAWVSAETGA</sequence>
<dbReference type="PANTHER" id="PTHR23419:SF8">
    <property type="entry name" value="FI09726P"/>
    <property type="match status" value="1"/>
</dbReference>
<dbReference type="RefSeq" id="WP_264944930.1">
    <property type="nucleotide sequence ID" value="NZ_JAPDRA010000006.1"/>
</dbReference>
<dbReference type="InterPro" id="IPR004323">
    <property type="entry name" value="Ion_tolerance_CutA"/>
</dbReference>
<accession>A0ABW3H805</accession>
<dbReference type="Pfam" id="PF03091">
    <property type="entry name" value="CutA1"/>
    <property type="match status" value="1"/>
</dbReference>
<dbReference type="SUPFAM" id="SSF54913">
    <property type="entry name" value="GlnB-like"/>
    <property type="match status" value="1"/>
</dbReference>
<comment type="similarity">
    <text evidence="1">Belongs to the CutA family.</text>
</comment>
<protein>
    <submittedName>
        <fullName evidence="2">Divalent-cation tolerance protein CutA</fullName>
    </submittedName>
</protein>
<dbReference type="EMBL" id="JBHTJG010000006">
    <property type="protein sequence ID" value="MFD0947307.1"/>
    <property type="molecule type" value="Genomic_DNA"/>
</dbReference>
<organism evidence="2 3">
    <name type="scientific">Sphingomonas canadensis</name>
    <dbReference type="NCBI Taxonomy" id="1219257"/>
    <lineage>
        <taxon>Bacteria</taxon>
        <taxon>Pseudomonadati</taxon>
        <taxon>Pseudomonadota</taxon>
        <taxon>Alphaproteobacteria</taxon>
        <taxon>Sphingomonadales</taxon>
        <taxon>Sphingomonadaceae</taxon>
        <taxon>Sphingomonas</taxon>
    </lineage>
</organism>
<gene>
    <name evidence="2" type="primary">cutA</name>
    <name evidence="2" type="ORF">ACFQ1E_13235</name>
</gene>
<evidence type="ECO:0000313" key="3">
    <source>
        <dbReference type="Proteomes" id="UP001596977"/>
    </source>
</evidence>
<comment type="caution">
    <text evidence="2">The sequence shown here is derived from an EMBL/GenBank/DDBJ whole genome shotgun (WGS) entry which is preliminary data.</text>
</comment>
<reference evidence="3" key="1">
    <citation type="journal article" date="2019" name="Int. J. Syst. Evol. Microbiol.">
        <title>The Global Catalogue of Microorganisms (GCM) 10K type strain sequencing project: providing services to taxonomists for standard genome sequencing and annotation.</title>
        <authorList>
            <consortium name="The Broad Institute Genomics Platform"/>
            <consortium name="The Broad Institute Genome Sequencing Center for Infectious Disease"/>
            <person name="Wu L."/>
            <person name="Ma J."/>
        </authorList>
    </citation>
    <scope>NUCLEOTIDE SEQUENCE [LARGE SCALE GENOMIC DNA]</scope>
    <source>
        <strain evidence="3">CCUG 62982</strain>
    </source>
</reference>
<dbReference type="Proteomes" id="UP001596977">
    <property type="component" value="Unassembled WGS sequence"/>
</dbReference>
<dbReference type="PANTHER" id="PTHR23419">
    <property type="entry name" value="DIVALENT CATION TOLERANCE CUTA-RELATED"/>
    <property type="match status" value="1"/>
</dbReference>
<dbReference type="Gene3D" id="3.30.70.120">
    <property type="match status" value="1"/>
</dbReference>
<dbReference type="InterPro" id="IPR011322">
    <property type="entry name" value="N-reg_PII-like_a/b"/>
</dbReference>
<keyword evidence="3" id="KW-1185">Reference proteome</keyword>
<evidence type="ECO:0000313" key="2">
    <source>
        <dbReference type="EMBL" id="MFD0947307.1"/>
    </source>
</evidence>
<proteinExistence type="inferred from homology"/>
<dbReference type="InterPro" id="IPR015867">
    <property type="entry name" value="N-reg_PII/ATP_PRibTrfase_C"/>
</dbReference>